<evidence type="ECO:0000259" key="4">
    <source>
        <dbReference type="SMART" id="SM00382"/>
    </source>
</evidence>
<proteinExistence type="inferred from homology"/>
<dbReference type="InterPro" id="IPR050773">
    <property type="entry name" value="CbxX/CfxQ_RuBisCO_ESX"/>
</dbReference>
<dbReference type="SUPFAM" id="SSF52540">
    <property type="entry name" value="P-loop containing nucleoside triphosphate hydrolases"/>
    <property type="match status" value="1"/>
</dbReference>
<dbReference type="PRINTS" id="PR00819">
    <property type="entry name" value="CBXCFQXSUPER"/>
</dbReference>
<dbReference type="Gene3D" id="1.10.8.60">
    <property type="match status" value="1"/>
</dbReference>
<dbReference type="InterPro" id="IPR003959">
    <property type="entry name" value="ATPase_AAA_core"/>
</dbReference>
<dbReference type="EMBL" id="FMYW01000011">
    <property type="protein sequence ID" value="SDC60259.1"/>
    <property type="molecule type" value="Genomic_DNA"/>
</dbReference>
<dbReference type="AlphaFoldDB" id="A0A1G6MXI8"/>
<feature type="domain" description="AAA+ ATPase" evidence="4">
    <location>
        <begin position="467"/>
        <end position="601"/>
    </location>
</feature>
<dbReference type="Gene3D" id="3.40.50.300">
    <property type="entry name" value="P-loop containing nucleotide triphosphate hydrolases"/>
    <property type="match status" value="1"/>
</dbReference>
<evidence type="ECO:0000256" key="3">
    <source>
        <dbReference type="ARBA" id="ARBA00022840"/>
    </source>
</evidence>
<sequence>MLFYKATFYCFLTEEEPENTTAAKNRCQLMSYINNKNDGTRYIRRFNETLRNAAKPWTSSCFIADNEEGASDFTLVFTVEKNEEAFHLIAALKKTILNPTDEADIQLQEITLQDLIQLLGNSDRNYFSRDFVGPFWEFIRDGYSGFRSTFLLGSNFKELIPEINDYSCKIIQHLSKKYFPDSLFFEEVRRIYSRKNPKKYYGIPVHYDFSFSNSRLGKELIQLLFHALYKNHRLIGQRITFISILLTELDNERNWKALDELCKTAQGTMVVFDFTDREETFKKEKRPLHTAGIISALDNSDTEKLFRIMAKHQRNTQFVFLETPQQDMFHKIQESVDTNLPMIQFTEQVGTRNNALNYLHYLIEESNINSFAPADWQNILTPQDSYTAEDVQFDFNFWYNRALQENVYTAYQGCCKKKSNTNSRIDSYTKLQNMVGLKEIKRVIDTILSDFRLRKIRLDAGLKGEHKTLHMLFTGNPGSAKTTCARLLAGILNEHGLLATGEFVECGRSDLVGLYVGWTAKIVKEKFAKARGGILFIDEAYALNSDDHYGPEAINTIVQEMENHRDDVVVIFAGYPEPMEDFLKANEGLRSRIAFHLNFPDYNAEEMTKIFAMMLKEQGYTCNADFLEKAHSVFSEAVKHTEFGNGRFARNLLEQTIMKQSARLIHLNEGADASSRPLHRKDLITLVADDLAVESVTNYRVEKPSIGFM</sequence>
<evidence type="ECO:0000313" key="5">
    <source>
        <dbReference type="EMBL" id="SDC60259.1"/>
    </source>
</evidence>
<dbReference type="InterPro" id="IPR041627">
    <property type="entry name" value="AAA_lid_6"/>
</dbReference>
<dbReference type="InterPro" id="IPR027417">
    <property type="entry name" value="P-loop_NTPase"/>
</dbReference>
<dbReference type="FunFam" id="3.40.50.300:FF:000216">
    <property type="entry name" value="Type VII secretion ATPase EccA"/>
    <property type="match status" value="1"/>
</dbReference>
<keyword evidence="6" id="KW-1185">Reference proteome</keyword>
<dbReference type="InterPro" id="IPR000641">
    <property type="entry name" value="CbxX/CfxQ"/>
</dbReference>
<dbReference type="Pfam" id="PF17866">
    <property type="entry name" value="AAA_lid_6"/>
    <property type="match status" value="1"/>
</dbReference>
<dbReference type="Pfam" id="PF00004">
    <property type="entry name" value="AAA"/>
    <property type="match status" value="1"/>
</dbReference>
<dbReference type="GO" id="GO:0016887">
    <property type="term" value="F:ATP hydrolysis activity"/>
    <property type="evidence" value="ECO:0007669"/>
    <property type="project" value="InterPro"/>
</dbReference>
<gene>
    <name evidence="5" type="ORF">SAMN04487864_11127</name>
</gene>
<organism evidence="5 6">
    <name type="scientific">Succiniclasticum ruminis</name>
    <dbReference type="NCBI Taxonomy" id="40841"/>
    <lineage>
        <taxon>Bacteria</taxon>
        <taxon>Bacillati</taxon>
        <taxon>Bacillota</taxon>
        <taxon>Negativicutes</taxon>
        <taxon>Acidaminococcales</taxon>
        <taxon>Acidaminococcaceae</taxon>
        <taxon>Succiniclasticum</taxon>
    </lineage>
</organism>
<dbReference type="OrthoDB" id="9806903at2"/>
<keyword evidence="2" id="KW-0547">Nucleotide-binding</keyword>
<dbReference type="PANTHER" id="PTHR43392">
    <property type="entry name" value="AAA-TYPE ATPASE FAMILY PROTEIN / ANKYRIN REPEAT FAMILY PROTEIN"/>
    <property type="match status" value="1"/>
</dbReference>
<protein>
    <submittedName>
        <fullName evidence="5">ATPase family associated with various cellular activities (AAA)</fullName>
    </submittedName>
</protein>
<evidence type="ECO:0000313" key="6">
    <source>
        <dbReference type="Proteomes" id="UP000198943"/>
    </source>
</evidence>
<dbReference type="RefSeq" id="WP_093730748.1">
    <property type="nucleotide sequence ID" value="NZ_FMYW01000011.1"/>
</dbReference>
<comment type="similarity">
    <text evidence="1">Belongs to the CbxX/CfxQ family.</text>
</comment>
<dbReference type="Proteomes" id="UP000198943">
    <property type="component" value="Unassembled WGS sequence"/>
</dbReference>
<evidence type="ECO:0000256" key="1">
    <source>
        <dbReference type="ARBA" id="ARBA00010378"/>
    </source>
</evidence>
<dbReference type="GO" id="GO:0005524">
    <property type="term" value="F:ATP binding"/>
    <property type="evidence" value="ECO:0007669"/>
    <property type="project" value="UniProtKB-KW"/>
</dbReference>
<dbReference type="CDD" id="cd00009">
    <property type="entry name" value="AAA"/>
    <property type="match status" value="1"/>
</dbReference>
<keyword evidence="3" id="KW-0067">ATP-binding</keyword>
<accession>A0A1G6MXI8</accession>
<evidence type="ECO:0000256" key="2">
    <source>
        <dbReference type="ARBA" id="ARBA00022741"/>
    </source>
</evidence>
<dbReference type="PANTHER" id="PTHR43392:SF2">
    <property type="entry name" value="AAA-TYPE ATPASE FAMILY PROTEIN _ ANKYRIN REPEAT FAMILY PROTEIN"/>
    <property type="match status" value="1"/>
</dbReference>
<dbReference type="InterPro" id="IPR003593">
    <property type="entry name" value="AAA+_ATPase"/>
</dbReference>
<name>A0A1G6MXI8_9FIRM</name>
<dbReference type="SMART" id="SM00382">
    <property type="entry name" value="AAA"/>
    <property type="match status" value="1"/>
</dbReference>
<reference evidence="6" key="1">
    <citation type="submission" date="2016-10" db="EMBL/GenBank/DDBJ databases">
        <authorList>
            <person name="Varghese N."/>
            <person name="Submissions S."/>
        </authorList>
    </citation>
    <scope>NUCLEOTIDE SEQUENCE [LARGE SCALE GENOMIC DNA]</scope>
    <source>
        <strain evidence="6">DSM 11005</strain>
    </source>
</reference>